<keyword evidence="5" id="KW-0611">Plant defense</keyword>
<dbReference type="GO" id="GO:0000166">
    <property type="term" value="F:nucleotide binding"/>
    <property type="evidence" value="ECO:0007669"/>
    <property type="project" value="UniProtKB-KW"/>
</dbReference>
<feature type="domain" description="Disease resistance R13L4/SHOC-2-like LRR" evidence="10">
    <location>
        <begin position="835"/>
        <end position="935"/>
    </location>
</feature>
<dbReference type="InterPro" id="IPR055414">
    <property type="entry name" value="LRR_R13L4/SHOC2-like"/>
</dbReference>
<evidence type="ECO:0000259" key="8">
    <source>
        <dbReference type="Pfam" id="PF18052"/>
    </source>
</evidence>
<feature type="domain" description="Disease resistance protein winged helix" evidence="9">
    <location>
        <begin position="712"/>
        <end position="784"/>
    </location>
</feature>
<sequence>MEPTGLSLGKSVLDGALGYANSAIAEEVALQLGVQKDQAFIRDELEMMLAFLMAAHEERDEHKVIKTWVKQVRDVAYDVEDCLQDLAVRFGKPSWWCFLRTLIDRHRVATRMKELRAKVEDVSQRNVRYRLIKGTEPKPATGAGPSIISGATMFGIEEARRQKDKAKVDLSQLISEGNEDLRVIAVWGTNGVLGQTIVIKGEYDNLKRSKKFELYAWIRIVHPFNPLEFLQCIMRQFYQTSFDETQENTNIVAQVLKMLGMLTKREAGKTQGKTNIGVQVLKKMGMMKQDDLVDAFSEHVSEKRYLIVLNDLSTVEEWDAIKEYFPDNKKGSRIIVSTEHGEVASLCAGQESVVSELKQSYVDRSIFVSYDKVYQNQTTLVKPRFTSSEATLNANNSVVPIDGILENQSVGDHNKMARKGLSRIGTIASALEESQLVGREKEKSDLIHLISKQYDHQPMAMVISVWGMGGLGKTTLIKEVYQSQELSGLFEKRACVTIMRPFVLEDVLKSLTMQLDAESPNMKDNIDFGAGTRKEIKALIEDFHKLLERKRCLIVLDDLSSITEWNMIIQSLPKMENASRIVITTREENIAKHCSAEQGSIYKLEVLGNRDALDLFTRKIFKDTISLDKQPALIEEAKTILKKCNGLPLAIVTIGGFLAKQPKTPMEWRKLSEHISAELEMNPELGIIRTILMKSYDGLPYHLKSCFLYLSIFPEDYNISRRRLVRRWNAEGYSSDVRGKSKGEVVDNYFMELIDRSMILPIKESIGSRKGISSCKLHDLMREISISKAMEENLVFRMEEGCSSNTQGTIRHLAISSNWEGDQSEFEDTVDLSRIRSLTVFGKWKPFYISDKMRLLRVLDLESTTGFVDHHLEPIGKLLHLKYLSLRGCRDIFQLPDLVGNLKQLQTLDITRTRIIKLPQAIMKLRKLQYLRAGGDQQRILSADSYNEFVEDLPKKMQNKLCVWAITLMIFCFSCCSLEFFKEDIMDMEDDDSLNRRDVCTFMCCVAFPFIARLADPRGGVVLPRGLRKLKALRTLGVVNIAHGKAILRDIKRLTRLHKLSVAGINKKNCQEFCSTLEHLSHLESLSVDNVMEEAGLHGCLDDVRSPPKNLQSLKLVGTLGKLPEWIAGLQNLVKLKLRWTGLTDVDGTVQVLSKLPNLAILRLLPQSFQAEEPRCFTSSREAFPSLTVLELGYYPGIGSVEFEEGTAPRLELLCSRYTTSFSGLSTLRSLKEVLIDESYYTAQSLEKMRALLSQNTTKPVLKFT</sequence>
<dbReference type="InterPro" id="IPR042197">
    <property type="entry name" value="Apaf_helical"/>
</dbReference>
<dbReference type="Pfam" id="PF23598">
    <property type="entry name" value="LRR_14"/>
    <property type="match status" value="2"/>
</dbReference>
<feature type="domain" description="NB-ARC" evidence="7">
    <location>
        <begin position="172"/>
        <end position="352"/>
    </location>
</feature>
<dbReference type="PANTHER" id="PTHR23155">
    <property type="entry name" value="DISEASE RESISTANCE PROTEIN RP"/>
    <property type="match status" value="1"/>
</dbReference>
<dbReference type="PRINTS" id="PR00364">
    <property type="entry name" value="DISEASERSIST"/>
</dbReference>
<dbReference type="Proteomes" id="UP001497457">
    <property type="component" value="Chromosome 7b"/>
</dbReference>
<evidence type="ECO:0000313" key="12">
    <source>
        <dbReference type="Proteomes" id="UP001497457"/>
    </source>
</evidence>
<dbReference type="SUPFAM" id="SSF52047">
    <property type="entry name" value="RNI-like"/>
    <property type="match status" value="1"/>
</dbReference>
<evidence type="ECO:0000256" key="5">
    <source>
        <dbReference type="ARBA" id="ARBA00022821"/>
    </source>
</evidence>
<dbReference type="PANTHER" id="PTHR23155:SF1114">
    <property type="entry name" value="OS02G0475500 PROTEIN"/>
    <property type="match status" value="1"/>
</dbReference>
<feature type="domain" description="NB-ARC" evidence="7">
    <location>
        <begin position="441"/>
        <end position="624"/>
    </location>
</feature>
<evidence type="ECO:0000256" key="3">
    <source>
        <dbReference type="ARBA" id="ARBA00022737"/>
    </source>
</evidence>
<dbReference type="FunFam" id="1.10.10.10:FF:000322">
    <property type="entry name" value="Probable disease resistance protein At1g63360"/>
    <property type="match status" value="1"/>
</dbReference>
<dbReference type="Gene3D" id="1.10.8.430">
    <property type="entry name" value="Helical domain of apoptotic protease-activating factors"/>
    <property type="match status" value="1"/>
</dbReference>
<dbReference type="Gene3D" id="1.10.10.10">
    <property type="entry name" value="Winged helix-like DNA-binding domain superfamily/Winged helix DNA-binding domain"/>
    <property type="match status" value="1"/>
</dbReference>
<dbReference type="Pfam" id="PF00931">
    <property type="entry name" value="NB-ARC"/>
    <property type="match status" value="2"/>
</dbReference>
<dbReference type="InterPro" id="IPR036388">
    <property type="entry name" value="WH-like_DNA-bd_sf"/>
</dbReference>
<evidence type="ECO:0000256" key="6">
    <source>
        <dbReference type="ARBA" id="ARBA00023054"/>
    </source>
</evidence>
<dbReference type="CDD" id="cd14798">
    <property type="entry name" value="RX-CC_like"/>
    <property type="match status" value="1"/>
</dbReference>
<dbReference type="InterPro" id="IPR038005">
    <property type="entry name" value="RX-like_CC"/>
</dbReference>
<feature type="domain" description="Disease resistance N-terminal" evidence="8">
    <location>
        <begin position="16"/>
        <end position="94"/>
    </location>
</feature>
<dbReference type="Gene3D" id="3.80.10.10">
    <property type="entry name" value="Ribonuclease Inhibitor"/>
    <property type="match status" value="2"/>
</dbReference>
<dbReference type="Pfam" id="PF18052">
    <property type="entry name" value="Rx_N"/>
    <property type="match status" value="1"/>
</dbReference>
<dbReference type="InterPro" id="IPR058922">
    <property type="entry name" value="WHD_DRP"/>
</dbReference>
<reference evidence="11 12" key="2">
    <citation type="submission" date="2024-10" db="EMBL/GenBank/DDBJ databases">
        <authorList>
            <person name="Ryan C."/>
        </authorList>
    </citation>
    <scope>NUCLEOTIDE SEQUENCE [LARGE SCALE GENOMIC DNA]</scope>
</reference>
<keyword evidence="6" id="KW-0175">Coiled coil</keyword>
<evidence type="ECO:0000313" key="11">
    <source>
        <dbReference type="EMBL" id="CAL5079087.1"/>
    </source>
</evidence>
<keyword evidence="3" id="KW-0677">Repeat</keyword>
<evidence type="ECO:0000256" key="4">
    <source>
        <dbReference type="ARBA" id="ARBA00022741"/>
    </source>
</evidence>
<dbReference type="EMBL" id="OZ075117">
    <property type="protein sequence ID" value="CAL5079087.1"/>
    <property type="molecule type" value="Genomic_DNA"/>
</dbReference>
<dbReference type="AlphaFoldDB" id="A0ABC9FQF0"/>
<dbReference type="InterPro" id="IPR044974">
    <property type="entry name" value="Disease_R_plants"/>
</dbReference>
<keyword evidence="2" id="KW-0433">Leucine-rich repeat</keyword>
<dbReference type="InterPro" id="IPR002182">
    <property type="entry name" value="NB-ARC"/>
</dbReference>
<dbReference type="Pfam" id="PF23559">
    <property type="entry name" value="WHD_DRP"/>
    <property type="match status" value="1"/>
</dbReference>
<dbReference type="GO" id="GO:0042742">
    <property type="term" value="P:defense response to bacterium"/>
    <property type="evidence" value="ECO:0007669"/>
    <property type="project" value="UniProtKB-ARBA"/>
</dbReference>
<evidence type="ECO:0000256" key="2">
    <source>
        <dbReference type="ARBA" id="ARBA00022614"/>
    </source>
</evidence>
<dbReference type="GO" id="GO:0009626">
    <property type="term" value="P:plant-type hypersensitive response"/>
    <property type="evidence" value="ECO:0007669"/>
    <property type="project" value="UniProtKB-ARBA"/>
</dbReference>
<dbReference type="InterPro" id="IPR041118">
    <property type="entry name" value="Rx_N"/>
</dbReference>
<dbReference type="InterPro" id="IPR027417">
    <property type="entry name" value="P-loop_NTPase"/>
</dbReference>
<keyword evidence="12" id="KW-1185">Reference proteome</keyword>
<evidence type="ECO:0000259" key="10">
    <source>
        <dbReference type="Pfam" id="PF23598"/>
    </source>
</evidence>
<accession>A0ABC9FQF0</accession>
<proteinExistence type="inferred from homology"/>
<evidence type="ECO:0000259" key="9">
    <source>
        <dbReference type="Pfam" id="PF23559"/>
    </source>
</evidence>
<dbReference type="InterPro" id="IPR032675">
    <property type="entry name" value="LRR_dom_sf"/>
</dbReference>
<dbReference type="Gene3D" id="1.20.5.4130">
    <property type="match status" value="1"/>
</dbReference>
<reference evidence="12" key="1">
    <citation type="submission" date="2024-06" db="EMBL/GenBank/DDBJ databases">
        <authorList>
            <person name="Ryan C."/>
        </authorList>
    </citation>
    <scope>NUCLEOTIDE SEQUENCE [LARGE SCALE GENOMIC DNA]</scope>
</reference>
<dbReference type="SUPFAM" id="SSF52540">
    <property type="entry name" value="P-loop containing nucleoside triphosphate hydrolases"/>
    <property type="match status" value="2"/>
</dbReference>
<gene>
    <name evidence="11" type="ORF">URODEC1_LOCUS107448</name>
</gene>
<name>A0ABC9FQF0_9POAL</name>
<feature type="domain" description="Disease resistance R13L4/SHOC-2-like LRR" evidence="10">
    <location>
        <begin position="1020"/>
        <end position="1256"/>
    </location>
</feature>
<dbReference type="GO" id="GO:0002758">
    <property type="term" value="P:innate immune response-activating signaling pathway"/>
    <property type="evidence" value="ECO:0007669"/>
    <property type="project" value="UniProtKB-ARBA"/>
</dbReference>
<comment type="similarity">
    <text evidence="1">Belongs to the disease resistance NB-LRR family.</text>
</comment>
<evidence type="ECO:0008006" key="13">
    <source>
        <dbReference type="Google" id="ProtNLM"/>
    </source>
</evidence>
<protein>
    <recommendedName>
        <fullName evidence="13">Disease resistance protein RPM1</fullName>
    </recommendedName>
</protein>
<organism evidence="11 12">
    <name type="scientific">Urochloa decumbens</name>
    <dbReference type="NCBI Taxonomy" id="240449"/>
    <lineage>
        <taxon>Eukaryota</taxon>
        <taxon>Viridiplantae</taxon>
        <taxon>Streptophyta</taxon>
        <taxon>Embryophyta</taxon>
        <taxon>Tracheophyta</taxon>
        <taxon>Spermatophyta</taxon>
        <taxon>Magnoliopsida</taxon>
        <taxon>Liliopsida</taxon>
        <taxon>Poales</taxon>
        <taxon>Poaceae</taxon>
        <taxon>PACMAD clade</taxon>
        <taxon>Panicoideae</taxon>
        <taxon>Panicodae</taxon>
        <taxon>Paniceae</taxon>
        <taxon>Melinidinae</taxon>
        <taxon>Urochloa</taxon>
    </lineage>
</organism>
<evidence type="ECO:0000259" key="7">
    <source>
        <dbReference type="Pfam" id="PF00931"/>
    </source>
</evidence>
<keyword evidence="4" id="KW-0547">Nucleotide-binding</keyword>
<dbReference type="Gene3D" id="3.40.50.300">
    <property type="entry name" value="P-loop containing nucleotide triphosphate hydrolases"/>
    <property type="match status" value="2"/>
</dbReference>
<evidence type="ECO:0000256" key="1">
    <source>
        <dbReference type="ARBA" id="ARBA00008894"/>
    </source>
</evidence>